<dbReference type="Proteomes" id="UP001381693">
    <property type="component" value="Unassembled WGS sequence"/>
</dbReference>
<keyword evidence="3" id="KW-1185">Reference proteome</keyword>
<proteinExistence type="predicted"/>
<name>A0AAN8XGC1_HALRR</name>
<protein>
    <submittedName>
        <fullName evidence="2">Uncharacterized protein</fullName>
    </submittedName>
</protein>
<evidence type="ECO:0000313" key="2">
    <source>
        <dbReference type="EMBL" id="KAK7077734.1"/>
    </source>
</evidence>
<feature type="non-terminal residue" evidence="2">
    <location>
        <position position="1"/>
    </location>
</feature>
<organism evidence="2 3">
    <name type="scientific">Halocaridina rubra</name>
    <name type="common">Hawaiian red shrimp</name>
    <dbReference type="NCBI Taxonomy" id="373956"/>
    <lineage>
        <taxon>Eukaryota</taxon>
        <taxon>Metazoa</taxon>
        <taxon>Ecdysozoa</taxon>
        <taxon>Arthropoda</taxon>
        <taxon>Crustacea</taxon>
        <taxon>Multicrustacea</taxon>
        <taxon>Malacostraca</taxon>
        <taxon>Eumalacostraca</taxon>
        <taxon>Eucarida</taxon>
        <taxon>Decapoda</taxon>
        <taxon>Pleocyemata</taxon>
        <taxon>Caridea</taxon>
        <taxon>Atyoidea</taxon>
        <taxon>Atyidae</taxon>
        <taxon>Halocaridina</taxon>
    </lineage>
</organism>
<keyword evidence="1" id="KW-0732">Signal</keyword>
<dbReference type="EMBL" id="JAXCGZ010008336">
    <property type="protein sequence ID" value="KAK7077734.1"/>
    <property type="molecule type" value="Genomic_DNA"/>
</dbReference>
<evidence type="ECO:0000256" key="1">
    <source>
        <dbReference type="SAM" id="SignalP"/>
    </source>
</evidence>
<accession>A0AAN8XGC1</accession>
<gene>
    <name evidence="2" type="ORF">SK128_015996</name>
</gene>
<feature type="non-terminal residue" evidence="2">
    <location>
        <position position="60"/>
    </location>
</feature>
<evidence type="ECO:0000313" key="3">
    <source>
        <dbReference type="Proteomes" id="UP001381693"/>
    </source>
</evidence>
<dbReference type="AlphaFoldDB" id="A0AAN8XGC1"/>
<feature type="signal peptide" evidence="1">
    <location>
        <begin position="1"/>
        <end position="20"/>
    </location>
</feature>
<reference evidence="2 3" key="1">
    <citation type="submission" date="2023-11" db="EMBL/GenBank/DDBJ databases">
        <title>Halocaridina rubra genome assembly.</title>
        <authorList>
            <person name="Smith C."/>
        </authorList>
    </citation>
    <scope>NUCLEOTIDE SEQUENCE [LARGE SCALE GENOMIC DNA]</scope>
    <source>
        <strain evidence="2">EP-1</strain>
        <tissue evidence="2">Whole</tissue>
    </source>
</reference>
<feature type="chain" id="PRO_5042984545" evidence="1">
    <location>
        <begin position="21"/>
        <end position="60"/>
    </location>
</feature>
<comment type="caution">
    <text evidence="2">The sequence shown here is derived from an EMBL/GenBank/DDBJ whole genome shotgun (WGS) entry which is preliminary data.</text>
</comment>
<sequence>YLLLLLHHLLLHSVPLEKRGDMGAVQTTFSSFSTYSSYFSTSSSSIQYLWKREEGEGGGG</sequence>